<dbReference type="KEGG" id="hazt:125179256"/>
<sequence length="129" mass="14636">MTHETPSGKLVMRKAHRRQLTTRVETTMDLYTKGRQKVCTDLVLQCCQLADLITIYDINSGEPMDKYILFALLKGDGLASESSRLDQLHLSLLWNRPDIAESHIFPGILCSLQYSFLLGTGCKFFDQPI</sequence>
<dbReference type="GO" id="GO:0030001">
    <property type="term" value="P:metal ion transport"/>
    <property type="evidence" value="ECO:0007669"/>
    <property type="project" value="TreeGrafter"/>
</dbReference>
<dbReference type="InterPro" id="IPR050927">
    <property type="entry name" value="TRPM"/>
</dbReference>
<accession>A0A979FU49</accession>
<protein>
    <submittedName>
        <fullName evidence="2">Transient receptor potential cation channel subfamily M member 4-like</fullName>
    </submittedName>
</protein>
<organism evidence="1 2">
    <name type="scientific">Hyalella azteca</name>
    <name type="common">Amphipod</name>
    <dbReference type="NCBI Taxonomy" id="294128"/>
    <lineage>
        <taxon>Eukaryota</taxon>
        <taxon>Metazoa</taxon>
        <taxon>Ecdysozoa</taxon>
        <taxon>Arthropoda</taxon>
        <taxon>Crustacea</taxon>
        <taxon>Multicrustacea</taxon>
        <taxon>Malacostraca</taxon>
        <taxon>Eumalacostraca</taxon>
        <taxon>Peracarida</taxon>
        <taxon>Amphipoda</taxon>
        <taxon>Senticaudata</taxon>
        <taxon>Talitrida</taxon>
        <taxon>Talitroidea</taxon>
        <taxon>Hyalellidae</taxon>
        <taxon>Hyalella</taxon>
    </lineage>
</organism>
<reference evidence="2" key="1">
    <citation type="submission" date="2025-08" db="UniProtKB">
        <authorList>
            <consortium name="RefSeq"/>
        </authorList>
    </citation>
    <scope>IDENTIFICATION</scope>
    <source>
        <tissue evidence="2">Whole organism</tissue>
    </source>
</reference>
<dbReference type="Proteomes" id="UP000694843">
    <property type="component" value="Unplaced"/>
</dbReference>
<gene>
    <name evidence="2" type="primary">LOC125179256</name>
</gene>
<name>A0A979FU49_HYAAZ</name>
<dbReference type="GO" id="GO:0005886">
    <property type="term" value="C:plasma membrane"/>
    <property type="evidence" value="ECO:0007669"/>
    <property type="project" value="TreeGrafter"/>
</dbReference>
<dbReference type="GO" id="GO:0005261">
    <property type="term" value="F:monoatomic cation channel activity"/>
    <property type="evidence" value="ECO:0007669"/>
    <property type="project" value="TreeGrafter"/>
</dbReference>
<dbReference type="GeneID" id="125179256"/>
<dbReference type="AlphaFoldDB" id="A0A979FU49"/>
<dbReference type="PANTHER" id="PTHR13800:SF1">
    <property type="entry name" value="TRANSIENT RECEPTOR POTENTIAL CATION CHANNEL TRPM"/>
    <property type="match status" value="1"/>
</dbReference>
<keyword evidence="1" id="KW-1185">Reference proteome</keyword>
<dbReference type="PANTHER" id="PTHR13800">
    <property type="entry name" value="TRANSIENT RECEPTOR POTENTIAL CATION CHANNEL, SUBFAMILY M, MEMBER 6"/>
    <property type="match status" value="1"/>
</dbReference>
<evidence type="ECO:0000313" key="2">
    <source>
        <dbReference type="RefSeq" id="XP_047740740.1"/>
    </source>
</evidence>
<dbReference type="RefSeq" id="XP_047740740.1">
    <property type="nucleotide sequence ID" value="XM_047884784.1"/>
</dbReference>
<evidence type="ECO:0000313" key="1">
    <source>
        <dbReference type="Proteomes" id="UP000694843"/>
    </source>
</evidence>
<proteinExistence type="predicted"/>